<keyword evidence="12" id="KW-1185">Reference proteome</keyword>
<accession>A0A1I3Z7P5</accession>
<comment type="subunit">
    <text evidence="4">Heterodimer of a large and a small subunit.</text>
</comment>
<evidence type="ECO:0000256" key="5">
    <source>
        <dbReference type="ARBA" id="ARBA00022596"/>
    </source>
</evidence>
<keyword evidence="6 9" id="KW-0479">Metal-binding</keyword>
<dbReference type="InterPro" id="IPR029014">
    <property type="entry name" value="NiFe-Hase_large"/>
</dbReference>
<organism evidence="11 12">
    <name type="scientific">Desulfomicrobium apsheronum</name>
    <dbReference type="NCBI Taxonomy" id="52560"/>
    <lineage>
        <taxon>Bacteria</taxon>
        <taxon>Pseudomonadati</taxon>
        <taxon>Thermodesulfobacteriota</taxon>
        <taxon>Desulfovibrionia</taxon>
        <taxon>Desulfovibrionales</taxon>
        <taxon>Desulfomicrobiaceae</taxon>
        <taxon>Desulfomicrobium</taxon>
    </lineage>
</organism>
<comment type="subcellular location">
    <subcellularLocation>
        <location evidence="2">Periplasm</location>
    </subcellularLocation>
</comment>
<dbReference type="OrthoDB" id="9761717at2"/>
<dbReference type="Pfam" id="PF00374">
    <property type="entry name" value="NiFeSe_Hases"/>
    <property type="match status" value="1"/>
</dbReference>
<gene>
    <name evidence="11" type="ORF">SAMN04488082_12280</name>
</gene>
<feature type="binding site" evidence="9">
    <location>
        <position position="62"/>
    </location>
    <ligand>
        <name>Mg(2+)</name>
        <dbReference type="ChEBI" id="CHEBI:18420"/>
    </ligand>
</feature>
<proteinExistence type="inferred from homology"/>
<dbReference type="SUPFAM" id="SSF56762">
    <property type="entry name" value="HydB/Nqo4-like"/>
    <property type="match status" value="1"/>
</dbReference>
<evidence type="ECO:0000256" key="1">
    <source>
        <dbReference type="ARBA" id="ARBA00001967"/>
    </source>
</evidence>
<reference evidence="12" key="1">
    <citation type="submission" date="2016-10" db="EMBL/GenBank/DDBJ databases">
        <authorList>
            <person name="Varghese N."/>
            <person name="Submissions S."/>
        </authorList>
    </citation>
    <scope>NUCLEOTIDE SEQUENCE [LARGE SCALE GENOMIC DNA]</scope>
    <source>
        <strain evidence="12">DSM 5918</strain>
    </source>
</reference>
<dbReference type="PANTHER" id="PTHR42958">
    <property type="entry name" value="HYDROGENASE-2 LARGE CHAIN"/>
    <property type="match status" value="1"/>
</dbReference>
<keyword evidence="8 10" id="KW-0560">Oxidoreductase</keyword>
<dbReference type="STRING" id="52560.SAMN04488082_12280"/>
<evidence type="ECO:0000313" key="12">
    <source>
        <dbReference type="Proteomes" id="UP000198635"/>
    </source>
</evidence>
<dbReference type="PROSITE" id="PS00507">
    <property type="entry name" value="NI_HGENASE_L_1"/>
    <property type="match status" value="1"/>
</dbReference>
<dbReference type="InterPro" id="IPR001501">
    <property type="entry name" value="Ni-dep_hyd_lsu"/>
</dbReference>
<dbReference type="EMBL" id="FORX01000022">
    <property type="protein sequence ID" value="SFK39609.1"/>
    <property type="molecule type" value="Genomic_DNA"/>
</dbReference>
<comment type="similarity">
    <text evidence="3 10">Belongs to the [NiFe]/[NiFeSe] hydrogenase large subunit family.</text>
</comment>
<evidence type="ECO:0000256" key="3">
    <source>
        <dbReference type="ARBA" id="ARBA00009292"/>
    </source>
</evidence>
<sequence length="569" mass="62745">MSGCKPNQAPGVIATPMDTTFKGPIIVDPVTRIEGHLKIEVEVDQGKVTNVWSSSQLFRGLELILKGRDPRDAQHFTQRSCGVCTYTHALASTRCVDNAVGVDKNLPDNARLIRNLVLAAQFLHDHIVHFYHLHALDWVDVTGALTADPKKAASIANSISSRVTKAEDLKAVQDKVKGLVDSGQLGIFTNAYFLGGHKAYYLPAEVNLIATAHYLEALHLQVKAARAMAVFGAKNPHTQFTVVGGVTCYESLTDERIAEFVGLFQETKQFIDECYIPDLLAVASYYKDWAGIGGTTNFLSFGEFPSVENDMNSRWIPQGVIMNRNLGGVGNFDPKLIEEHVRHSWYQGDKAHHPYTGVTEPQYTSYEDRDRYSWMKAPRYNGESVETGPLATVLIAYGKGHPEVKKLVDYVLGYLGVGAPALFSTLGRTAARGIETKVIADKLMDWVNELAENVKSGNNKIYQDWTMPDEAEGVGYVNAPRGALSHWIKIKGGKIENFQLVVPSTWNFGPRCSAGKMSAVEEALIGTPIADAERPVEILRTVHSFDPCIACGVHVIDSRTNQVRKFKIL</sequence>
<dbReference type="Gene3D" id="1.10.645.10">
    <property type="entry name" value="Cytochrome-c3 Hydrogenase, chain B"/>
    <property type="match status" value="1"/>
</dbReference>
<protein>
    <submittedName>
        <fullName evidence="11">[NiFe] hydrogenase large subunit</fullName>
    </submittedName>
</protein>
<name>A0A1I3Z7P5_9BACT</name>
<feature type="binding site" evidence="9">
    <location>
        <position position="84"/>
    </location>
    <ligand>
        <name>Ni(2+)</name>
        <dbReference type="ChEBI" id="CHEBI:49786"/>
    </ligand>
</feature>
<keyword evidence="9" id="KW-0408">Iron</keyword>
<feature type="binding site" evidence="9">
    <location>
        <position position="548"/>
    </location>
    <ligand>
        <name>Ni(2+)</name>
        <dbReference type="ChEBI" id="CHEBI:49786"/>
    </ligand>
</feature>
<evidence type="ECO:0000256" key="2">
    <source>
        <dbReference type="ARBA" id="ARBA00004418"/>
    </source>
</evidence>
<feature type="binding site" evidence="9">
    <location>
        <position position="554"/>
    </location>
    <ligand>
        <name>Mg(2+)</name>
        <dbReference type="ChEBI" id="CHEBI:18420"/>
    </ligand>
</feature>
<keyword evidence="7" id="KW-0574">Periplasm</keyword>
<dbReference type="GO" id="GO:0042597">
    <property type="term" value="C:periplasmic space"/>
    <property type="evidence" value="ECO:0007669"/>
    <property type="project" value="UniProtKB-SubCell"/>
</dbReference>
<dbReference type="InterPro" id="IPR050867">
    <property type="entry name" value="NiFe/NiFeSe_hydrgnase_LSU"/>
</dbReference>
<keyword evidence="9" id="KW-0460">Magnesium</keyword>
<dbReference type="PROSITE" id="PS00508">
    <property type="entry name" value="NI_HGENASE_L_2"/>
    <property type="match status" value="1"/>
</dbReference>
<evidence type="ECO:0000256" key="10">
    <source>
        <dbReference type="RuleBase" id="RU003896"/>
    </source>
</evidence>
<dbReference type="GO" id="GO:0008901">
    <property type="term" value="F:ferredoxin hydrogenase activity"/>
    <property type="evidence" value="ECO:0007669"/>
    <property type="project" value="InterPro"/>
</dbReference>
<dbReference type="Proteomes" id="UP000198635">
    <property type="component" value="Unassembled WGS sequence"/>
</dbReference>
<feature type="binding site" evidence="9">
    <location>
        <position position="551"/>
    </location>
    <ligand>
        <name>Fe cation</name>
        <dbReference type="ChEBI" id="CHEBI:24875"/>
    </ligand>
</feature>
<dbReference type="InterPro" id="IPR018194">
    <property type="entry name" value="Ni-dep_hyd_lsu_Ni_BS"/>
</dbReference>
<comment type="cofactor">
    <cofactor evidence="9">
        <name>Fe cation</name>
        <dbReference type="ChEBI" id="CHEBI:24875"/>
    </cofactor>
</comment>
<feature type="binding site" evidence="9">
    <location>
        <position position="81"/>
    </location>
    <ligand>
        <name>Ni(2+)</name>
        <dbReference type="ChEBI" id="CHEBI:49786"/>
    </ligand>
</feature>
<dbReference type="RefSeq" id="WP_092378682.1">
    <property type="nucleotide sequence ID" value="NZ_FORX01000022.1"/>
</dbReference>
<evidence type="ECO:0000256" key="9">
    <source>
        <dbReference type="PIRSR" id="PIRSR601501-1"/>
    </source>
</evidence>
<evidence type="ECO:0000256" key="8">
    <source>
        <dbReference type="ARBA" id="ARBA00023002"/>
    </source>
</evidence>
<feature type="binding site" evidence="9">
    <location>
        <position position="500"/>
    </location>
    <ligand>
        <name>Mg(2+)</name>
        <dbReference type="ChEBI" id="CHEBI:18420"/>
    </ligand>
</feature>
<dbReference type="FunFam" id="1.10.645.10:FF:000002">
    <property type="entry name" value="Hydrogenase 2 large subunit"/>
    <property type="match status" value="1"/>
</dbReference>
<keyword evidence="5 9" id="KW-0533">Nickel</keyword>
<evidence type="ECO:0000256" key="4">
    <source>
        <dbReference type="ARBA" id="ARBA00011771"/>
    </source>
</evidence>
<dbReference type="GO" id="GO:0016151">
    <property type="term" value="F:nickel cation binding"/>
    <property type="evidence" value="ECO:0007669"/>
    <property type="project" value="InterPro"/>
</dbReference>
<evidence type="ECO:0000256" key="6">
    <source>
        <dbReference type="ARBA" id="ARBA00022723"/>
    </source>
</evidence>
<dbReference type="AlphaFoldDB" id="A0A1I3Z7P5"/>
<dbReference type="PANTHER" id="PTHR42958:SF2">
    <property type="entry name" value="UPTAKE HYDROGENASE LARGE SUBUNIT"/>
    <property type="match status" value="1"/>
</dbReference>
<comment type="cofactor">
    <cofactor evidence="1 9">
        <name>Ni(2+)</name>
        <dbReference type="ChEBI" id="CHEBI:49786"/>
    </cofactor>
</comment>
<evidence type="ECO:0000313" key="11">
    <source>
        <dbReference type="EMBL" id="SFK39609.1"/>
    </source>
</evidence>
<evidence type="ECO:0000256" key="7">
    <source>
        <dbReference type="ARBA" id="ARBA00022764"/>
    </source>
</evidence>